<evidence type="ECO:0000256" key="15">
    <source>
        <dbReference type="SAM" id="MobiDB-lite"/>
    </source>
</evidence>
<dbReference type="InterPro" id="IPR014001">
    <property type="entry name" value="Helicase_ATP-bd"/>
</dbReference>
<dbReference type="InterPro" id="IPR027417">
    <property type="entry name" value="P-loop_NTPase"/>
</dbReference>
<feature type="domain" description="Helicase C-terminal" evidence="17">
    <location>
        <begin position="411"/>
        <end position="560"/>
    </location>
</feature>
<evidence type="ECO:0000256" key="6">
    <source>
        <dbReference type="ARBA" id="ARBA00022840"/>
    </source>
</evidence>
<dbReference type="InterPro" id="IPR014014">
    <property type="entry name" value="RNA_helicase_DEAD_Q_motif"/>
</dbReference>
<keyword evidence="2" id="KW-0648">Protein biosynthesis</keyword>
<feature type="compositionally biased region" description="Basic and acidic residues" evidence="15">
    <location>
        <begin position="20"/>
        <end position="33"/>
    </location>
</feature>
<comment type="function">
    <text evidence="11">ATP-binding RNA helicase involved in translation initiation. Remodels RNA in response to ADP and ATP concentrations by facilitating disruption, but also formation of RNA duplexes.</text>
</comment>
<dbReference type="GO" id="GO:0003724">
    <property type="term" value="F:RNA helicase activity"/>
    <property type="evidence" value="ECO:0007669"/>
    <property type="project" value="UniProtKB-EC"/>
</dbReference>
<dbReference type="SMART" id="SM00487">
    <property type="entry name" value="DEXDc"/>
    <property type="match status" value="1"/>
</dbReference>
<evidence type="ECO:0000256" key="1">
    <source>
        <dbReference type="ARBA" id="ARBA00012552"/>
    </source>
</evidence>
<dbReference type="FunFam" id="3.40.50.300:FF:000397">
    <property type="entry name" value="Probable ATP-dependent RNA helicase DDX4"/>
    <property type="match status" value="1"/>
</dbReference>
<keyword evidence="7" id="KW-0694">RNA-binding</keyword>
<dbReference type="Pfam" id="PF00270">
    <property type="entry name" value="DEAD"/>
    <property type="match status" value="1"/>
</dbReference>
<dbReference type="EMBL" id="QEAP01000223">
    <property type="protein sequence ID" value="TPX72501.1"/>
    <property type="molecule type" value="Genomic_DNA"/>
</dbReference>
<dbReference type="Pfam" id="PF00271">
    <property type="entry name" value="Helicase_C"/>
    <property type="match status" value="1"/>
</dbReference>
<evidence type="ECO:0000256" key="7">
    <source>
        <dbReference type="ARBA" id="ARBA00022884"/>
    </source>
</evidence>
<accession>A0A507F885</accession>
<dbReference type="InterPro" id="IPR001650">
    <property type="entry name" value="Helicase_C-like"/>
</dbReference>
<keyword evidence="2" id="KW-0396">Initiation factor</keyword>
<keyword evidence="20" id="KW-1185">Reference proteome</keyword>
<dbReference type="GO" id="GO:0005524">
    <property type="term" value="F:ATP binding"/>
    <property type="evidence" value="ECO:0007669"/>
    <property type="project" value="UniProtKB-KW"/>
</dbReference>
<dbReference type="SUPFAM" id="SSF52540">
    <property type="entry name" value="P-loop containing nucleoside triphosphate hydrolases"/>
    <property type="match status" value="1"/>
</dbReference>
<evidence type="ECO:0000259" key="17">
    <source>
        <dbReference type="PROSITE" id="PS51194"/>
    </source>
</evidence>
<dbReference type="PROSITE" id="PS51195">
    <property type="entry name" value="Q_MOTIF"/>
    <property type="match status" value="1"/>
</dbReference>
<keyword evidence="3 14" id="KW-0547">Nucleotide-binding</keyword>
<evidence type="ECO:0000256" key="9">
    <source>
        <dbReference type="ARBA" id="ARBA00024397"/>
    </source>
</evidence>
<evidence type="ECO:0000256" key="2">
    <source>
        <dbReference type="ARBA" id="ARBA00022540"/>
    </source>
</evidence>
<organism evidence="19 20">
    <name type="scientific">Chytriomyces confervae</name>
    <dbReference type="NCBI Taxonomy" id="246404"/>
    <lineage>
        <taxon>Eukaryota</taxon>
        <taxon>Fungi</taxon>
        <taxon>Fungi incertae sedis</taxon>
        <taxon>Chytridiomycota</taxon>
        <taxon>Chytridiomycota incertae sedis</taxon>
        <taxon>Chytridiomycetes</taxon>
        <taxon>Chytridiales</taxon>
        <taxon>Chytriomycetaceae</taxon>
        <taxon>Chytriomyces</taxon>
    </lineage>
</organism>
<evidence type="ECO:0000313" key="19">
    <source>
        <dbReference type="EMBL" id="TPX72501.1"/>
    </source>
</evidence>
<dbReference type="CDD" id="cd18787">
    <property type="entry name" value="SF2_C_DEAD"/>
    <property type="match status" value="1"/>
</dbReference>
<dbReference type="InterPro" id="IPR044763">
    <property type="entry name" value="Ded1/Dbp1_DEADc"/>
</dbReference>
<feature type="short sequence motif" description="Q motif" evidence="13">
    <location>
        <begin position="162"/>
        <end position="190"/>
    </location>
</feature>
<evidence type="ECO:0000313" key="20">
    <source>
        <dbReference type="Proteomes" id="UP000320333"/>
    </source>
</evidence>
<comment type="catalytic activity">
    <reaction evidence="12">
        <text>ATP + H2O = ADP + phosphate + H(+)</text>
        <dbReference type="Rhea" id="RHEA:13065"/>
        <dbReference type="ChEBI" id="CHEBI:15377"/>
        <dbReference type="ChEBI" id="CHEBI:15378"/>
        <dbReference type="ChEBI" id="CHEBI:30616"/>
        <dbReference type="ChEBI" id="CHEBI:43474"/>
        <dbReference type="ChEBI" id="CHEBI:456216"/>
        <dbReference type="EC" id="3.6.4.13"/>
    </reaction>
</comment>
<evidence type="ECO:0000256" key="4">
    <source>
        <dbReference type="ARBA" id="ARBA00022801"/>
    </source>
</evidence>
<evidence type="ECO:0000256" key="13">
    <source>
        <dbReference type="PROSITE-ProRule" id="PRU00552"/>
    </source>
</evidence>
<dbReference type="GO" id="GO:0016787">
    <property type="term" value="F:hydrolase activity"/>
    <property type="evidence" value="ECO:0007669"/>
    <property type="project" value="UniProtKB-KW"/>
</dbReference>
<dbReference type="STRING" id="246404.A0A507F885"/>
<keyword evidence="4 14" id="KW-0378">Hydrolase</keyword>
<evidence type="ECO:0000256" key="11">
    <source>
        <dbReference type="ARBA" id="ARBA00025161"/>
    </source>
</evidence>
<dbReference type="PROSITE" id="PS00039">
    <property type="entry name" value="DEAD_ATP_HELICASE"/>
    <property type="match status" value="1"/>
</dbReference>
<evidence type="ECO:0000256" key="3">
    <source>
        <dbReference type="ARBA" id="ARBA00022741"/>
    </source>
</evidence>
<gene>
    <name evidence="19" type="ORF">CcCBS67573_g05829</name>
</gene>
<evidence type="ECO:0000256" key="14">
    <source>
        <dbReference type="RuleBase" id="RU000492"/>
    </source>
</evidence>
<comment type="caution">
    <text evidence="19">The sequence shown here is derived from an EMBL/GenBank/DDBJ whole genome shotgun (WGS) entry which is preliminary data.</text>
</comment>
<dbReference type="PROSITE" id="PS51192">
    <property type="entry name" value="HELICASE_ATP_BIND_1"/>
    <property type="match status" value="1"/>
</dbReference>
<dbReference type="Proteomes" id="UP000320333">
    <property type="component" value="Unassembled WGS sequence"/>
</dbReference>
<feature type="compositionally biased region" description="Polar residues" evidence="15">
    <location>
        <begin position="72"/>
        <end position="84"/>
    </location>
</feature>
<feature type="domain" description="Helicase ATP-binding" evidence="16">
    <location>
        <begin position="193"/>
        <end position="383"/>
    </location>
</feature>
<comment type="similarity">
    <text evidence="8">Belongs to the DEAD box helicase family. DDX3/DED1 subfamily.</text>
</comment>
<proteinExistence type="inferred from homology"/>
<dbReference type="Gene3D" id="3.40.50.300">
    <property type="entry name" value="P-loop containing nucleotide triphosphate hydrolases"/>
    <property type="match status" value="2"/>
</dbReference>
<evidence type="ECO:0000256" key="10">
    <source>
        <dbReference type="ARBA" id="ARBA00024405"/>
    </source>
</evidence>
<dbReference type="AlphaFoldDB" id="A0A507F885"/>
<sequence>MSNDWNSNNDVDEWAVQPEVKYENAQETPREFSAHSSHRRYPSSGQGQGRGRGRGRGDSRRSGSGGAWGSAHWNNQPKQESRSSAGWGIDHGGGDQTVGSDGYAVQEPDPADSLPKTKAVDVPQKDPSDEFYDNPNTSGINFDKYNSIAVEVEGDAAPPPISSFDDPLLHPLLRSNIRIARYDKPTPIQRHSIAIVNAGRDLIACAQTGSGKTAAFLFPIISKNFYDGPSEIHAPEYEDQVHVSFPTTLILAPTRELAIQIHDEAAKFSYRSWIKTAVVYGGQPIEIQTKRLAKGCDLLVATPGRLVDLIDRGSVNVKNIKYLILDEADRMLIQLDMGMGYQVRRILGEEDMHLNRQTLLFSATFPKVIENLAILFMNNYLYLTIGRVGSTSTNITQEIFQLDSLADKRSHLLNILETTSQDESKKQQLTLIFVRSKKNADELALYITNKGLAANSLHGGRLQQEREQALSEFRKGTTRILVATDIASRGLDVPNVNLVINFDLPSEIDDYVHRIGRTGRAGHQGKAMSYFTQRFDEELVGKLVVVLMEAGQAVPPFFQT</sequence>
<evidence type="ECO:0000259" key="16">
    <source>
        <dbReference type="PROSITE" id="PS51192"/>
    </source>
</evidence>
<keyword evidence="5 14" id="KW-0347">Helicase</keyword>
<dbReference type="InterPro" id="IPR000629">
    <property type="entry name" value="RNA-helicase_DEAD-box_CS"/>
</dbReference>
<dbReference type="PANTHER" id="PTHR47958">
    <property type="entry name" value="ATP-DEPENDENT RNA HELICASE DBP3"/>
    <property type="match status" value="1"/>
</dbReference>
<dbReference type="SMART" id="SM00490">
    <property type="entry name" value="HELICc"/>
    <property type="match status" value="1"/>
</dbReference>
<keyword evidence="6 14" id="KW-0067">ATP-binding</keyword>
<protein>
    <recommendedName>
        <fullName evidence="9">ATP-dependent RNA helicase DED1</fullName>
        <ecNumber evidence="1">3.6.4.13</ecNumber>
    </recommendedName>
    <alternativeName>
        <fullName evidence="10">ATP-dependent RNA helicase ded1</fullName>
    </alternativeName>
</protein>
<dbReference type="EC" id="3.6.4.13" evidence="1"/>
<evidence type="ECO:0000256" key="8">
    <source>
        <dbReference type="ARBA" id="ARBA00024358"/>
    </source>
</evidence>
<name>A0A507F885_9FUNG</name>
<dbReference type="GO" id="GO:0003723">
    <property type="term" value="F:RNA binding"/>
    <property type="evidence" value="ECO:0007669"/>
    <property type="project" value="UniProtKB-KW"/>
</dbReference>
<dbReference type="FunFam" id="3.40.50.300:FF:000008">
    <property type="entry name" value="ATP-dependent RNA helicase RhlB"/>
    <property type="match status" value="1"/>
</dbReference>
<dbReference type="OrthoDB" id="196131at2759"/>
<dbReference type="InterPro" id="IPR011545">
    <property type="entry name" value="DEAD/DEAH_box_helicase_dom"/>
</dbReference>
<feature type="domain" description="DEAD-box RNA helicase Q" evidence="18">
    <location>
        <begin position="162"/>
        <end position="190"/>
    </location>
</feature>
<dbReference type="GO" id="GO:0003743">
    <property type="term" value="F:translation initiation factor activity"/>
    <property type="evidence" value="ECO:0007669"/>
    <property type="project" value="UniProtKB-KW"/>
</dbReference>
<dbReference type="PROSITE" id="PS51194">
    <property type="entry name" value="HELICASE_CTER"/>
    <property type="match status" value="1"/>
</dbReference>
<evidence type="ECO:0000256" key="5">
    <source>
        <dbReference type="ARBA" id="ARBA00022806"/>
    </source>
</evidence>
<dbReference type="CDD" id="cd17967">
    <property type="entry name" value="DEADc_DDX3_DDX4"/>
    <property type="match status" value="1"/>
</dbReference>
<evidence type="ECO:0000256" key="12">
    <source>
        <dbReference type="ARBA" id="ARBA00047984"/>
    </source>
</evidence>
<evidence type="ECO:0000259" key="18">
    <source>
        <dbReference type="PROSITE" id="PS51195"/>
    </source>
</evidence>
<feature type="region of interest" description="Disordered" evidence="15">
    <location>
        <begin position="1"/>
        <end position="137"/>
    </location>
</feature>
<reference evidence="19 20" key="1">
    <citation type="journal article" date="2019" name="Sci. Rep.">
        <title>Comparative genomics of chytrid fungi reveal insights into the obligate biotrophic and pathogenic lifestyle of Synchytrium endobioticum.</title>
        <authorList>
            <person name="van de Vossenberg B.T.L.H."/>
            <person name="Warris S."/>
            <person name="Nguyen H.D.T."/>
            <person name="van Gent-Pelzer M.P.E."/>
            <person name="Joly D.L."/>
            <person name="van de Geest H.C."/>
            <person name="Bonants P.J.M."/>
            <person name="Smith D.S."/>
            <person name="Levesque C.A."/>
            <person name="van der Lee T.A.J."/>
        </authorList>
    </citation>
    <scope>NUCLEOTIDE SEQUENCE [LARGE SCALE GENOMIC DNA]</scope>
    <source>
        <strain evidence="19 20">CBS 675.73</strain>
    </source>
</reference>